<feature type="non-terminal residue" evidence="6">
    <location>
        <position position="81"/>
    </location>
</feature>
<dbReference type="STRING" id="22663.A0A2I0J931"/>
<evidence type="ECO:0000313" key="7">
    <source>
        <dbReference type="Proteomes" id="UP000233551"/>
    </source>
</evidence>
<keyword evidence="2 4" id="KW-0863">Zinc-finger</keyword>
<keyword evidence="1" id="KW-0479">Metal-binding</keyword>
<dbReference type="PANTHER" id="PTHR21319:SF58">
    <property type="entry name" value="E3 UBIQUITIN-PROTEIN LIGASE RZFP34"/>
    <property type="match status" value="1"/>
</dbReference>
<sequence>MSPNCLNREEEAVNCGVGQFGCSHYRRRCKIRAPCCGEVFGCRHCHNESKNSMEIDPLDRHDLQRHDLKKVICSLCGTEQD</sequence>
<dbReference type="InterPro" id="IPR008913">
    <property type="entry name" value="Znf_CHY"/>
</dbReference>
<dbReference type="Proteomes" id="UP000233551">
    <property type="component" value="Unassembled WGS sequence"/>
</dbReference>
<dbReference type="AlphaFoldDB" id="A0A2I0J931"/>
<dbReference type="EMBL" id="PGOL01001936">
    <property type="protein sequence ID" value="PKI52400.1"/>
    <property type="molecule type" value="Genomic_DNA"/>
</dbReference>
<dbReference type="PANTHER" id="PTHR21319">
    <property type="entry name" value="RING FINGER AND CHY ZINC FINGER DOMAIN-CONTAINING PROTEIN 1"/>
    <property type="match status" value="1"/>
</dbReference>
<gene>
    <name evidence="6" type="ORF">CRG98_027203</name>
</gene>
<dbReference type="GO" id="GO:0006511">
    <property type="term" value="P:ubiquitin-dependent protein catabolic process"/>
    <property type="evidence" value="ECO:0007669"/>
    <property type="project" value="TreeGrafter"/>
</dbReference>
<feature type="domain" description="CHY-type" evidence="5">
    <location>
        <begin position="15"/>
        <end position="81"/>
    </location>
</feature>
<name>A0A2I0J931_PUNGR</name>
<evidence type="ECO:0000259" key="5">
    <source>
        <dbReference type="PROSITE" id="PS51266"/>
    </source>
</evidence>
<dbReference type="GO" id="GO:0016567">
    <property type="term" value="P:protein ubiquitination"/>
    <property type="evidence" value="ECO:0007669"/>
    <property type="project" value="TreeGrafter"/>
</dbReference>
<accession>A0A2I0J931</accession>
<keyword evidence="7" id="KW-1185">Reference proteome</keyword>
<keyword evidence="3" id="KW-0862">Zinc</keyword>
<evidence type="ECO:0000256" key="1">
    <source>
        <dbReference type="ARBA" id="ARBA00022723"/>
    </source>
</evidence>
<evidence type="ECO:0000256" key="4">
    <source>
        <dbReference type="PROSITE-ProRule" id="PRU00601"/>
    </source>
</evidence>
<proteinExistence type="predicted"/>
<organism evidence="6 7">
    <name type="scientific">Punica granatum</name>
    <name type="common">Pomegranate</name>
    <dbReference type="NCBI Taxonomy" id="22663"/>
    <lineage>
        <taxon>Eukaryota</taxon>
        <taxon>Viridiplantae</taxon>
        <taxon>Streptophyta</taxon>
        <taxon>Embryophyta</taxon>
        <taxon>Tracheophyta</taxon>
        <taxon>Spermatophyta</taxon>
        <taxon>Magnoliopsida</taxon>
        <taxon>eudicotyledons</taxon>
        <taxon>Gunneridae</taxon>
        <taxon>Pentapetalae</taxon>
        <taxon>rosids</taxon>
        <taxon>malvids</taxon>
        <taxon>Myrtales</taxon>
        <taxon>Lythraceae</taxon>
        <taxon>Punica</taxon>
    </lineage>
</organism>
<dbReference type="PROSITE" id="PS51266">
    <property type="entry name" value="ZF_CHY"/>
    <property type="match status" value="1"/>
</dbReference>
<reference evidence="6 7" key="1">
    <citation type="submission" date="2017-11" db="EMBL/GenBank/DDBJ databases">
        <title>De-novo sequencing of pomegranate (Punica granatum L.) genome.</title>
        <authorList>
            <person name="Akparov Z."/>
            <person name="Amiraslanov A."/>
            <person name="Hajiyeva S."/>
            <person name="Abbasov M."/>
            <person name="Kaur K."/>
            <person name="Hamwieh A."/>
            <person name="Solovyev V."/>
            <person name="Salamov A."/>
            <person name="Braich B."/>
            <person name="Kosarev P."/>
            <person name="Mahmoud A."/>
            <person name="Hajiyev E."/>
            <person name="Babayeva S."/>
            <person name="Izzatullayeva V."/>
            <person name="Mammadov A."/>
            <person name="Mammadov A."/>
            <person name="Sharifova S."/>
            <person name="Ojaghi J."/>
            <person name="Eynullazada K."/>
            <person name="Bayramov B."/>
            <person name="Abdulazimova A."/>
            <person name="Shahmuradov I."/>
        </authorList>
    </citation>
    <scope>NUCLEOTIDE SEQUENCE [LARGE SCALE GENOMIC DNA]</scope>
    <source>
        <strain evidence="7">cv. AG2017</strain>
        <tissue evidence="6">Leaf</tissue>
    </source>
</reference>
<comment type="caution">
    <text evidence="6">The sequence shown here is derived from an EMBL/GenBank/DDBJ whole genome shotgun (WGS) entry which is preliminary data.</text>
</comment>
<dbReference type="GO" id="GO:0005634">
    <property type="term" value="C:nucleus"/>
    <property type="evidence" value="ECO:0007669"/>
    <property type="project" value="TreeGrafter"/>
</dbReference>
<evidence type="ECO:0000256" key="2">
    <source>
        <dbReference type="ARBA" id="ARBA00022771"/>
    </source>
</evidence>
<protein>
    <recommendedName>
        <fullName evidence="5">CHY-type domain-containing protein</fullName>
    </recommendedName>
</protein>
<dbReference type="Pfam" id="PF05495">
    <property type="entry name" value="zf-CHY"/>
    <property type="match status" value="1"/>
</dbReference>
<evidence type="ECO:0000313" key="6">
    <source>
        <dbReference type="EMBL" id="PKI52400.1"/>
    </source>
</evidence>
<dbReference type="GO" id="GO:0008270">
    <property type="term" value="F:zinc ion binding"/>
    <property type="evidence" value="ECO:0007669"/>
    <property type="project" value="UniProtKB-KW"/>
</dbReference>
<evidence type="ECO:0000256" key="3">
    <source>
        <dbReference type="ARBA" id="ARBA00022833"/>
    </source>
</evidence>
<dbReference type="GO" id="GO:0061630">
    <property type="term" value="F:ubiquitin protein ligase activity"/>
    <property type="evidence" value="ECO:0007669"/>
    <property type="project" value="TreeGrafter"/>
</dbReference>
<dbReference type="SUPFAM" id="SSF161219">
    <property type="entry name" value="CHY zinc finger-like"/>
    <property type="match status" value="1"/>
</dbReference>
<dbReference type="InterPro" id="IPR037274">
    <property type="entry name" value="Znf_CHY_sf"/>
</dbReference>